<evidence type="ECO:0000256" key="3">
    <source>
        <dbReference type="ARBA" id="ARBA00022898"/>
    </source>
</evidence>
<accession>A0ABQ6B2I5</accession>
<dbReference type="RefSeq" id="WP_284270229.1">
    <property type="nucleotide sequence ID" value="NZ_BSOW01000020.1"/>
</dbReference>
<evidence type="ECO:0000256" key="1">
    <source>
        <dbReference type="ARBA" id="ARBA00001933"/>
    </source>
</evidence>
<comment type="similarity">
    <text evidence="2 4">Belongs to the class-III pyridoxal-phosphate-dependent aminotransferase family.</text>
</comment>
<dbReference type="PIRSF" id="PIRSF000521">
    <property type="entry name" value="Transaminase_4ab_Lys_Orn"/>
    <property type="match status" value="1"/>
</dbReference>
<sequence>MLSNSLIELDRAHLIHPVTSYRGHEATGVKVLRSAEGATVTDASGHQLVDGFAGLWCVNAGYGHESIVAAASRQMRELPYATGYFSLGSEPAIRLAAELAQRAPGDLDHVYFTLGGSDAVDSSVRFIRYYWHARGEPQRDQFISIEQGYHGSSTVGAGLTALSTFHAGFGVPLSWQHKIPSHYVYRNPAGHDGNAIIAASLAALDAKIAEIGGPQRVAAFYAEPIQGSGGVLVPPKGWMKAMRARCQAYGILFVADEVITGFGRTGPLFACSEDEIVPDIMTVAKGLTSGYVPMGAVFLSDHVYGTIADAAGSSAVGQGYTYSAHPVSAAVALEVLRLYEIGLLANGVKAGARLMAGLQSLKDHPLVGDVRGRGMLAAIELVTDKKQKTPLPIAAEPARRIFDRAWKNGLIIRAFPTGVLGYAPPLCCSDSDIEAIIERTAKTLDETLADADVRAALQH</sequence>
<comment type="cofactor">
    <cofactor evidence="1">
        <name>pyridoxal 5'-phosphate</name>
        <dbReference type="ChEBI" id="CHEBI:597326"/>
    </cofactor>
</comment>
<dbReference type="InterPro" id="IPR015424">
    <property type="entry name" value="PyrdxlP-dep_Trfase"/>
</dbReference>
<evidence type="ECO:0000313" key="6">
    <source>
        <dbReference type="Proteomes" id="UP001156905"/>
    </source>
</evidence>
<dbReference type="Gene3D" id="3.40.640.10">
    <property type="entry name" value="Type I PLP-dependent aspartate aminotransferase-like (Major domain)"/>
    <property type="match status" value="1"/>
</dbReference>
<dbReference type="GO" id="GO:0008483">
    <property type="term" value="F:transaminase activity"/>
    <property type="evidence" value="ECO:0007669"/>
    <property type="project" value="UniProtKB-KW"/>
</dbReference>
<dbReference type="NCBIfam" id="NF004625">
    <property type="entry name" value="PRK05965.1"/>
    <property type="match status" value="1"/>
</dbReference>
<dbReference type="InterPro" id="IPR015422">
    <property type="entry name" value="PyrdxlP-dep_Trfase_small"/>
</dbReference>
<dbReference type="Gene3D" id="3.90.1150.10">
    <property type="entry name" value="Aspartate Aminotransferase, domain 1"/>
    <property type="match status" value="1"/>
</dbReference>
<dbReference type="CDD" id="cd00610">
    <property type="entry name" value="OAT_like"/>
    <property type="match status" value="1"/>
</dbReference>
<proteinExistence type="inferred from homology"/>
<evidence type="ECO:0000256" key="2">
    <source>
        <dbReference type="ARBA" id="ARBA00008954"/>
    </source>
</evidence>
<gene>
    <name evidence="5" type="ORF">GCM10007857_52780</name>
</gene>
<dbReference type="InterPro" id="IPR049704">
    <property type="entry name" value="Aminotrans_3_PPA_site"/>
</dbReference>
<dbReference type="InterPro" id="IPR005814">
    <property type="entry name" value="Aminotrans_3"/>
</dbReference>
<name>A0ABQ6B2I5_9BRAD</name>
<reference evidence="6" key="1">
    <citation type="journal article" date="2019" name="Int. J. Syst. Evol. Microbiol.">
        <title>The Global Catalogue of Microorganisms (GCM) 10K type strain sequencing project: providing services to taxonomists for standard genome sequencing and annotation.</title>
        <authorList>
            <consortium name="The Broad Institute Genomics Platform"/>
            <consortium name="The Broad Institute Genome Sequencing Center for Infectious Disease"/>
            <person name="Wu L."/>
            <person name="Ma J."/>
        </authorList>
    </citation>
    <scope>NUCLEOTIDE SEQUENCE [LARGE SCALE GENOMIC DNA]</scope>
    <source>
        <strain evidence="6">NBRC 102520</strain>
    </source>
</reference>
<dbReference type="Pfam" id="PF00202">
    <property type="entry name" value="Aminotran_3"/>
    <property type="match status" value="1"/>
</dbReference>
<keyword evidence="5" id="KW-0808">Transferase</keyword>
<dbReference type="SUPFAM" id="SSF53383">
    <property type="entry name" value="PLP-dependent transferases"/>
    <property type="match status" value="1"/>
</dbReference>
<evidence type="ECO:0000256" key="4">
    <source>
        <dbReference type="RuleBase" id="RU003560"/>
    </source>
</evidence>
<dbReference type="Proteomes" id="UP001156905">
    <property type="component" value="Unassembled WGS sequence"/>
</dbReference>
<dbReference type="EMBL" id="BSOW01000020">
    <property type="protein sequence ID" value="GLR88565.1"/>
    <property type="molecule type" value="Genomic_DNA"/>
</dbReference>
<dbReference type="InterPro" id="IPR015421">
    <property type="entry name" value="PyrdxlP-dep_Trfase_major"/>
</dbReference>
<evidence type="ECO:0000313" key="5">
    <source>
        <dbReference type="EMBL" id="GLR88565.1"/>
    </source>
</evidence>
<organism evidence="5 6">
    <name type="scientific">Bradyrhizobium iriomotense</name>
    <dbReference type="NCBI Taxonomy" id="441950"/>
    <lineage>
        <taxon>Bacteria</taxon>
        <taxon>Pseudomonadati</taxon>
        <taxon>Pseudomonadota</taxon>
        <taxon>Alphaproteobacteria</taxon>
        <taxon>Hyphomicrobiales</taxon>
        <taxon>Nitrobacteraceae</taxon>
        <taxon>Bradyrhizobium</taxon>
    </lineage>
</organism>
<keyword evidence="5" id="KW-0032">Aminotransferase</keyword>
<dbReference type="PANTHER" id="PTHR43094:SF1">
    <property type="entry name" value="AMINOTRANSFERASE CLASS-III"/>
    <property type="match status" value="1"/>
</dbReference>
<protein>
    <submittedName>
        <fullName evidence="5">Aspartate aminotransferase family protein</fullName>
    </submittedName>
</protein>
<comment type="caution">
    <text evidence="5">The sequence shown here is derived from an EMBL/GenBank/DDBJ whole genome shotgun (WGS) entry which is preliminary data.</text>
</comment>
<keyword evidence="3 4" id="KW-0663">Pyridoxal phosphate</keyword>
<dbReference type="PANTHER" id="PTHR43094">
    <property type="entry name" value="AMINOTRANSFERASE"/>
    <property type="match status" value="1"/>
</dbReference>
<dbReference type="PROSITE" id="PS00600">
    <property type="entry name" value="AA_TRANSFER_CLASS_3"/>
    <property type="match status" value="1"/>
</dbReference>
<keyword evidence="6" id="KW-1185">Reference proteome</keyword>